<proteinExistence type="predicted"/>
<dbReference type="OrthoDB" id="641493at2"/>
<keyword evidence="7" id="KW-1185">Reference proteome</keyword>
<reference evidence="6 7" key="1">
    <citation type="journal article" date="2013" name="Stand. Genomic Sci.">
        <title>Genomic Encyclopedia of Type Strains, Phase I: The one thousand microbial genomes (KMG-I) project.</title>
        <authorList>
            <person name="Kyrpides N.C."/>
            <person name="Woyke T."/>
            <person name="Eisen J.A."/>
            <person name="Garrity G."/>
            <person name="Lilburn T.G."/>
            <person name="Beck B.J."/>
            <person name="Whitman W.B."/>
            <person name="Hugenholtz P."/>
            <person name="Klenk H.P."/>
        </authorList>
    </citation>
    <scope>NUCLEOTIDE SEQUENCE [LARGE SCALE GENOMIC DNA]</scope>
    <source>
        <strain evidence="6 7">DSM 13484</strain>
    </source>
</reference>
<dbReference type="Pfam" id="PF02518">
    <property type="entry name" value="HATPase_c"/>
    <property type="match status" value="1"/>
</dbReference>
<evidence type="ECO:0000256" key="2">
    <source>
        <dbReference type="ARBA" id="ARBA00012438"/>
    </source>
</evidence>
<protein>
    <recommendedName>
        <fullName evidence="2">histidine kinase</fullName>
        <ecNumber evidence="2">2.7.13.3</ecNumber>
    </recommendedName>
</protein>
<dbReference type="InterPro" id="IPR036097">
    <property type="entry name" value="HisK_dim/P_sf"/>
</dbReference>
<evidence type="ECO:0000313" key="6">
    <source>
        <dbReference type="EMBL" id="TWI84276.1"/>
    </source>
</evidence>
<dbReference type="InterPro" id="IPR005467">
    <property type="entry name" value="His_kinase_dom"/>
</dbReference>
<dbReference type="SUPFAM" id="SSF55874">
    <property type="entry name" value="ATPase domain of HSP90 chaperone/DNA topoisomerase II/histidine kinase"/>
    <property type="match status" value="1"/>
</dbReference>
<keyword evidence="4 6" id="KW-0418">Kinase</keyword>
<evidence type="ECO:0000256" key="4">
    <source>
        <dbReference type="ARBA" id="ARBA00022777"/>
    </source>
</evidence>
<dbReference type="InterPro" id="IPR003594">
    <property type="entry name" value="HATPase_dom"/>
</dbReference>
<dbReference type="EMBL" id="VLLG01000005">
    <property type="protein sequence ID" value="TWI84276.1"/>
    <property type="molecule type" value="Genomic_DNA"/>
</dbReference>
<gene>
    <name evidence="6" type="ORF">LX66_4641</name>
</gene>
<dbReference type="InterPro" id="IPR004358">
    <property type="entry name" value="Sig_transdc_His_kin-like_C"/>
</dbReference>
<dbReference type="GO" id="GO:0000155">
    <property type="term" value="F:phosphorelay sensor kinase activity"/>
    <property type="evidence" value="ECO:0007669"/>
    <property type="project" value="InterPro"/>
</dbReference>
<comment type="caution">
    <text evidence="6">The sequence shown here is derived from an EMBL/GenBank/DDBJ whole genome shotgun (WGS) entry which is preliminary data.</text>
</comment>
<organism evidence="6 7">
    <name type="scientific">Chitinophaga japonensis</name>
    <name type="common">Flexibacter japonensis</name>
    <dbReference type="NCBI Taxonomy" id="104662"/>
    <lineage>
        <taxon>Bacteria</taxon>
        <taxon>Pseudomonadati</taxon>
        <taxon>Bacteroidota</taxon>
        <taxon>Chitinophagia</taxon>
        <taxon>Chitinophagales</taxon>
        <taxon>Chitinophagaceae</taxon>
        <taxon>Chitinophaga</taxon>
    </lineage>
</organism>
<dbReference type="InterPro" id="IPR036890">
    <property type="entry name" value="HATPase_C_sf"/>
</dbReference>
<dbReference type="RefSeq" id="WP_158642722.1">
    <property type="nucleotide sequence ID" value="NZ_BAAAFY010000002.1"/>
</dbReference>
<dbReference type="PROSITE" id="PS50109">
    <property type="entry name" value="HIS_KIN"/>
    <property type="match status" value="1"/>
</dbReference>
<keyword evidence="3" id="KW-0808">Transferase</keyword>
<dbReference type="SMART" id="SM00387">
    <property type="entry name" value="HATPase_c"/>
    <property type="match status" value="1"/>
</dbReference>
<comment type="catalytic activity">
    <reaction evidence="1">
        <text>ATP + protein L-histidine = ADP + protein N-phospho-L-histidine.</text>
        <dbReference type="EC" id="2.7.13.3"/>
    </reaction>
</comment>
<sequence>MGNMMNRPLEPIHPNEVQAMHTFLGLLAHEIHSQIAGIWTTSGALLKERKMDADMQTVHFSQIHAASYNVMQVLDNMVDTAKFDHGNLALHPVHTRFLFREWLQPVIRPLEVIARSKDIKINVNVSDGVPEYFVTDAVKLGQVLGNLVNNAVKAAPLNTDVELYVYPMGNSHVCFEVTDQGKGIAEDKIHLLFQPFRQLEKGRVGMGLGLYISKLCVMALGGEIMAYSQSRGTTFKFFITLQRDTPSIV</sequence>
<dbReference type="SUPFAM" id="SSF47384">
    <property type="entry name" value="Homodimeric domain of signal transducing histidine kinase"/>
    <property type="match status" value="1"/>
</dbReference>
<evidence type="ECO:0000256" key="1">
    <source>
        <dbReference type="ARBA" id="ARBA00000085"/>
    </source>
</evidence>
<dbReference type="Gene3D" id="3.30.565.10">
    <property type="entry name" value="Histidine kinase-like ATPase, C-terminal domain"/>
    <property type="match status" value="1"/>
</dbReference>
<dbReference type="PRINTS" id="PR00344">
    <property type="entry name" value="BCTRLSENSOR"/>
</dbReference>
<feature type="domain" description="Histidine kinase" evidence="5">
    <location>
        <begin position="26"/>
        <end position="243"/>
    </location>
</feature>
<accession>A0A562SU82</accession>
<name>A0A562SU82_CHIJA</name>
<dbReference type="EC" id="2.7.13.3" evidence="2"/>
<evidence type="ECO:0000259" key="5">
    <source>
        <dbReference type="PROSITE" id="PS50109"/>
    </source>
</evidence>
<dbReference type="AlphaFoldDB" id="A0A562SU82"/>
<dbReference type="PANTHER" id="PTHR43047">
    <property type="entry name" value="TWO-COMPONENT HISTIDINE PROTEIN KINASE"/>
    <property type="match status" value="1"/>
</dbReference>
<evidence type="ECO:0000256" key="3">
    <source>
        <dbReference type="ARBA" id="ARBA00022679"/>
    </source>
</evidence>
<dbReference type="Proteomes" id="UP000316778">
    <property type="component" value="Unassembled WGS sequence"/>
</dbReference>
<dbReference type="PANTHER" id="PTHR43047:SF64">
    <property type="entry name" value="HISTIDINE KINASE CONTAINING CHEY-HOMOLOGOUS RECEIVER DOMAIN AND PAS DOMAIN-RELATED"/>
    <property type="match status" value="1"/>
</dbReference>
<evidence type="ECO:0000313" key="7">
    <source>
        <dbReference type="Proteomes" id="UP000316778"/>
    </source>
</evidence>